<dbReference type="PRINTS" id="PR00081">
    <property type="entry name" value="GDHRDH"/>
</dbReference>
<evidence type="ECO:0000256" key="3">
    <source>
        <dbReference type="RuleBase" id="RU000363"/>
    </source>
</evidence>
<dbReference type="InterPro" id="IPR020904">
    <property type="entry name" value="Sc_DH/Rdtase_CS"/>
</dbReference>
<evidence type="ECO:0000313" key="4">
    <source>
        <dbReference type="EMBL" id="MCI2284720.1"/>
    </source>
</evidence>
<proteinExistence type="inferred from homology"/>
<protein>
    <submittedName>
        <fullName evidence="4">SDR family NAD(P)-dependent oxidoreductase</fullName>
    </submittedName>
</protein>
<dbReference type="PROSITE" id="PS00061">
    <property type="entry name" value="ADH_SHORT"/>
    <property type="match status" value="1"/>
</dbReference>
<keyword evidence="2" id="KW-0560">Oxidoreductase</keyword>
<dbReference type="PANTHER" id="PTHR44196:SF1">
    <property type="entry name" value="DEHYDROGENASE_REDUCTASE SDR FAMILY MEMBER 7B"/>
    <property type="match status" value="1"/>
</dbReference>
<dbReference type="Pfam" id="PF00106">
    <property type="entry name" value="adh_short"/>
    <property type="match status" value="1"/>
</dbReference>
<evidence type="ECO:0000256" key="1">
    <source>
        <dbReference type="ARBA" id="ARBA00006484"/>
    </source>
</evidence>
<dbReference type="PRINTS" id="PR00080">
    <property type="entry name" value="SDRFAMILY"/>
</dbReference>
<reference evidence="4" key="1">
    <citation type="submission" date="2022-01" db="EMBL/GenBank/DDBJ databases">
        <title>Colwellia maritima, isolated from seawater.</title>
        <authorList>
            <person name="Kristyanto S."/>
            <person name="Jung J."/>
            <person name="Jeon C.O."/>
        </authorList>
    </citation>
    <scope>NUCLEOTIDE SEQUENCE</scope>
    <source>
        <strain evidence="4">MSW7</strain>
    </source>
</reference>
<evidence type="ECO:0000256" key="2">
    <source>
        <dbReference type="ARBA" id="ARBA00023002"/>
    </source>
</evidence>
<comment type="similarity">
    <text evidence="1 3">Belongs to the short-chain dehydrogenases/reductases (SDR) family.</text>
</comment>
<dbReference type="PANTHER" id="PTHR44196">
    <property type="entry name" value="DEHYDROGENASE/REDUCTASE SDR FAMILY MEMBER 7B"/>
    <property type="match status" value="1"/>
</dbReference>
<accession>A0ABS9X398</accession>
<dbReference type="Proteomes" id="UP001139646">
    <property type="component" value="Unassembled WGS sequence"/>
</dbReference>
<gene>
    <name evidence="4" type="ORF">L3081_16660</name>
</gene>
<comment type="caution">
    <text evidence="4">The sequence shown here is derived from an EMBL/GenBank/DDBJ whole genome shotgun (WGS) entry which is preliminary data.</text>
</comment>
<evidence type="ECO:0000313" key="5">
    <source>
        <dbReference type="Proteomes" id="UP001139646"/>
    </source>
</evidence>
<dbReference type="RefSeq" id="WP_242287192.1">
    <property type="nucleotide sequence ID" value="NZ_JAKKSL010000003.1"/>
</dbReference>
<dbReference type="InterPro" id="IPR036291">
    <property type="entry name" value="NAD(P)-bd_dom_sf"/>
</dbReference>
<organism evidence="4 5">
    <name type="scientific">Colwellia maritima</name>
    <dbReference type="NCBI Taxonomy" id="2912588"/>
    <lineage>
        <taxon>Bacteria</taxon>
        <taxon>Pseudomonadati</taxon>
        <taxon>Pseudomonadota</taxon>
        <taxon>Gammaproteobacteria</taxon>
        <taxon>Alteromonadales</taxon>
        <taxon>Colwelliaceae</taxon>
        <taxon>Colwellia</taxon>
    </lineage>
</organism>
<dbReference type="InterPro" id="IPR002347">
    <property type="entry name" value="SDR_fam"/>
</dbReference>
<sequence length="248" mass="27146">MKLINKKIVLTGGTSGIGLKLVEMLYPENTLYIIARNEDKINKLQNKYPNIIALKADLTKLYEVEAVAKNLCSQTSNIDVLINNAAIQYTPSFSDNNFTLDSINDEISVNLTSLCSLCYLLLPLLNNSNSTVSKKTAILNVNSGLALAPKKSSAIYCATKSAVDSFSKSLRLQLENTGIEVLQAFLPVVDTPMTYGRGKKKMSIEDACNAILKGLEKGIANHDIGKVKLLRILQRLFPAVASNIMRGY</sequence>
<name>A0ABS9X398_9GAMM</name>
<dbReference type="Gene3D" id="3.40.50.720">
    <property type="entry name" value="NAD(P)-binding Rossmann-like Domain"/>
    <property type="match status" value="1"/>
</dbReference>
<dbReference type="SUPFAM" id="SSF51735">
    <property type="entry name" value="NAD(P)-binding Rossmann-fold domains"/>
    <property type="match status" value="1"/>
</dbReference>
<keyword evidence="5" id="KW-1185">Reference proteome</keyword>
<dbReference type="EMBL" id="JAKKSL010000003">
    <property type="protein sequence ID" value="MCI2284720.1"/>
    <property type="molecule type" value="Genomic_DNA"/>
</dbReference>